<dbReference type="Proteomes" id="UP000275078">
    <property type="component" value="Unassembled WGS sequence"/>
</dbReference>
<reference evidence="2 3" key="1">
    <citation type="journal article" date="2018" name="Nat. Ecol. Evol.">
        <title>Pezizomycetes genomes reveal the molecular basis of ectomycorrhizal truffle lifestyle.</title>
        <authorList>
            <person name="Murat C."/>
            <person name="Payen T."/>
            <person name="Noel B."/>
            <person name="Kuo A."/>
            <person name="Morin E."/>
            <person name="Chen J."/>
            <person name="Kohler A."/>
            <person name="Krizsan K."/>
            <person name="Balestrini R."/>
            <person name="Da Silva C."/>
            <person name="Montanini B."/>
            <person name="Hainaut M."/>
            <person name="Levati E."/>
            <person name="Barry K.W."/>
            <person name="Belfiori B."/>
            <person name="Cichocki N."/>
            <person name="Clum A."/>
            <person name="Dockter R.B."/>
            <person name="Fauchery L."/>
            <person name="Guy J."/>
            <person name="Iotti M."/>
            <person name="Le Tacon F."/>
            <person name="Lindquist E.A."/>
            <person name="Lipzen A."/>
            <person name="Malagnac F."/>
            <person name="Mello A."/>
            <person name="Molinier V."/>
            <person name="Miyauchi S."/>
            <person name="Poulain J."/>
            <person name="Riccioni C."/>
            <person name="Rubini A."/>
            <person name="Sitrit Y."/>
            <person name="Splivallo R."/>
            <person name="Traeger S."/>
            <person name="Wang M."/>
            <person name="Zifcakova L."/>
            <person name="Wipf D."/>
            <person name="Zambonelli A."/>
            <person name="Paolocci F."/>
            <person name="Nowrousian M."/>
            <person name="Ottonello S."/>
            <person name="Baldrian P."/>
            <person name="Spatafora J.W."/>
            <person name="Henrissat B."/>
            <person name="Nagy L.G."/>
            <person name="Aury J.M."/>
            <person name="Wincker P."/>
            <person name="Grigoriev I.V."/>
            <person name="Bonfante P."/>
            <person name="Martin F.M."/>
        </authorList>
    </citation>
    <scope>NUCLEOTIDE SEQUENCE [LARGE SCALE GENOMIC DNA]</scope>
    <source>
        <strain evidence="2 3">RN42</strain>
    </source>
</reference>
<evidence type="ECO:0000256" key="1">
    <source>
        <dbReference type="SAM" id="MobiDB-lite"/>
    </source>
</evidence>
<evidence type="ECO:0000313" key="2">
    <source>
        <dbReference type="EMBL" id="RPA82532.1"/>
    </source>
</evidence>
<proteinExistence type="predicted"/>
<accession>A0A3N4I8X4</accession>
<name>A0A3N4I8X4_ASCIM</name>
<sequence>MYYEPTGLNDTTPSLSRPEHHKERRGIDFDCERCNGPTNSENHCPKIQECSYCGHRGHNYMHRCTRKFQYDFYSEADRWTEMKKQREKQEERLFQMVLEREDAWEERRQRAIRRNEYRAEWREARARCLGVKWKHGNPQGWAGRKKVKKARLVAVAAVPKAKKDTGVEEWQAPLALPGPGDSDALPAEMVDEAPSSSSEEELIEIAASKPDDSIPKKPSFKEEYDRRLQRDGLPPRLEFGGLCHYDPNEVVEPCREEIWEEFCMQQSQRMYLQMLGPGVSP</sequence>
<organism evidence="2 3">
    <name type="scientific">Ascobolus immersus RN42</name>
    <dbReference type="NCBI Taxonomy" id="1160509"/>
    <lineage>
        <taxon>Eukaryota</taxon>
        <taxon>Fungi</taxon>
        <taxon>Dikarya</taxon>
        <taxon>Ascomycota</taxon>
        <taxon>Pezizomycotina</taxon>
        <taxon>Pezizomycetes</taxon>
        <taxon>Pezizales</taxon>
        <taxon>Ascobolaceae</taxon>
        <taxon>Ascobolus</taxon>
    </lineage>
</organism>
<feature type="region of interest" description="Disordered" evidence="1">
    <location>
        <begin position="207"/>
        <end position="227"/>
    </location>
</feature>
<evidence type="ECO:0000313" key="3">
    <source>
        <dbReference type="Proteomes" id="UP000275078"/>
    </source>
</evidence>
<protein>
    <submittedName>
        <fullName evidence="2">Uncharacterized protein</fullName>
    </submittedName>
</protein>
<feature type="region of interest" description="Disordered" evidence="1">
    <location>
        <begin position="1"/>
        <end position="22"/>
    </location>
</feature>
<gene>
    <name evidence="2" type="ORF">BJ508DRAFT_361226</name>
</gene>
<dbReference type="EMBL" id="ML119671">
    <property type="protein sequence ID" value="RPA82532.1"/>
    <property type="molecule type" value="Genomic_DNA"/>
</dbReference>
<feature type="compositionally biased region" description="Basic and acidic residues" evidence="1">
    <location>
        <begin position="209"/>
        <end position="227"/>
    </location>
</feature>
<keyword evidence="3" id="KW-1185">Reference proteome</keyword>
<dbReference type="AlphaFoldDB" id="A0A3N4I8X4"/>